<evidence type="ECO:0000313" key="2">
    <source>
        <dbReference type="Proteomes" id="UP000305067"/>
    </source>
</evidence>
<reference evidence="1 2" key="1">
    <citation type="journal article" date="2019" name="Nat. Ecol. Evol.">
        <title>Megaphylogeny resolves global patterns of mushroom evolution.</title>
        <authorList>
            <person name="Varga T."/>
            <person name="Krizsan K."/>
            <person name="Foldi C."/>
            <person name="Dima B."/>
            <person name="Sanchez-Garcia M."/>
            <person name="Sanchez-Ramirez S."/>
            <person name="Szollosi G.J."/>
            <person name="Szarkandi J.G."/>
            <person name="Papp V."/>
            <person name="Albert L."/>
            <person name="Andreopoulos W."/>
            <person name="Angelini C."/>
            <person name="Antonin V."/>
            <person name="Barry K.W."/>
            <person name="Bougher N.L."/>
            <person name="Buchanan P."/>
            <person name="Buyck B."/>
            <person name="Bense V."/>
            <person name="Catcheside P."/>
            <person name="Chovatia M."/>
            <person name="Cooper J."/>
            <person name="Damon W."/>
            <person name="Desjardin D."/>
            <person name="Finy P."/>
            <person name="Geml J."/>
            <person name="Haridas S."/>
            <person name="Hughes K."/>
            <person name="Justo A."/>
            <person name="Karasinski D."/>
            <person name="Kautmanova I."/>
            <person name="Kiss B."/>
            <person name="Kocsube S."/>
            <person name="Kotiranta H."/>
            <person name="LaButti K.M."/>
            <person name="Lechner B.E."/>
            <person name="Liimatainen K."/>
            <person name="Lipzen A."/>
            <person name="Lukacs Z."/>
            <person name="Mihaltcheva S."/>
            <person name="Morgado L.N."/>
            <person name="Niskanen T."/>
            <person name="Noordeloos M.E."/>
            <person name="Ohm R.A."/>
            <person name="Ortiz-Santana B."/>
            <person name="Ovrebo C."/>
            <person name="Racz N."/>
            <person name="Riley R."/>
            <person name="Savchenko A."/>
            <person name="Shiryaev A."/>
            <person name="Soop K."/>
            <person name="Spirin V."/>
            <person name="Szebenyi C."/>
            <person name="Tomsovsky M."/>
            <person name="Tulloss R.E."/>
            <person name="Uehling J."/>
            <person name="Grigoriev I.V."/>
            <person name="Vagvolgyi C."/>
            <person name="Papp T."/>
            <person name="Martin F.M."/>
            <person name="Miettinen O."/>
            <person name="Hibbett D.S."/>
            <person name="Nagy L.G."/>
        </authorList>
    </citation>
    <scope>NUCLEOTIDE SEQUENCE [LARGE SCALE GENOMIC DNA]</scope>
    <source>
        <strain evidence="1 2">CBS 309.79</strain>
    </source>
</reference>
<evidence type="ECO:0000313" key="1">
    <source>
        <dbReference type="EMBL" id="TFL02078.1"/>
    </source>
</evidence>
<dbReference type="AlphaFoldDB" id="A0A5C3QL57"/>
<sequence>MLIAEQEMGRLTDSYALAFADFYGSGTPCVFKSGPAWPIPELGPEMYQSIRAARLIYDDSIAPIWLDTVWAIVALLDERKNNWNTVDPLTYANAGETALICEFVITIGVLPGSLAYSDAVVAAAAANCLNNLPLGAGFLDIQIAFLDSNFKPIGVEDLSALHKLFALTPSPSIAPLTSPAHEGSGSLLFRLNKDGVDKRVALLTCAHVARPPSLTEKEAYNHASPQREEIILLGTIQDFIDIQTTRITTWERQLKAFPDLEPSRTNQLIDLINVTRQNIEEAKLLQAHTTNEFAEPASCVVGSVLHCAKIEVGEDHFLRDWSLFNGNSLYIGGNKPLNDWNKHMARPVHNHELPTPHDMLLPIQGNVSEEDFRQPPGRDIHNTKTLLAVKNGRTTGTTFGRVNGLESITRHYPGHGIAQDALEFIVCGYDTVTDKEARFSDAGDSGSLVAGRDGRIIGQLTGGAGTTDQTDKMYVTPFYAPEKAIEKEFPDCHLL</sequence>
<keyword evidence="2" id="KW-1185">Reference proteome</keyword>
<gene>
    <name evidence="1" type="ORF">BDV98DRAFT_617828</name>
</gene>
<dbReference type="Proteomes" id="UP000305067">
    <property type="component" value="Unassembled WGS sequence"/>
</dbReference>
<protein>
    <submittedName>
        <fullName evidence="1">Uncharacterized protein</fullName>
    </submittedName>
</protein>
<accession>A0A5C3QL57</accession>
<name>A0A5C3QL57_9AGAR</name>
<dbReference type="EMBL" id="ML178823">
    <property type="protein sequence ID" value="TFL02078.1"/>
    <property type="molecule type" value="Genomic_DNA"/>
</dbReference>
<dbReference type="OrthoDB" id="5424209at2759"/>
<organism evidence="1 2">
    <name type="scientific">Pterulicium gracile</name>
    <dbReference type="NCBI Taxonomy" id="1884261"/>
    <lineage>
        <taxon>Eukaryota</taxon>
        <taxon>Fungi</taxon>
        <taxon>Dikarya</taxon>
        <taxon>Basidiomycota</taxon>
        <taxon>Agaricomycotina</taxon>
        <taxon>Agaricomycetes</taxon>
        <taxon>Agaricomycetidae</taxon>
        <taxon>Agaricales</taxon>
        <taxon>Pleurotineae</taxon>
        <taxon>Pterulaceae</taxon>
        <taxon>Pterulicium</taxon>
    </lineage>
</organism>
<proteinExistence type="predicted"/>